<dbReference type="AlphaFoldDB" id="A0ABD3ADM5"/>
<evidence type="ECO:0000256" key="1">
    <source>
        <dbReference type="SAM" id="MobiDB-lite"/>
    </source>
</evidence>
<protein>
    <submittedName>
        <fullName evidence="2">Uncharacterized protein</fullName>
    </submittedName>
</protein>
<reference evidence="2 3" key="1">
    <citation type="submission" date="2024-11" db="EMBL/GenBank/DDBJ databases">
        <title>A near-complete genome assembly of Cinchona calisaya.</title>
        <authorList>
            <person name="Lian D.C."/>
            <person name="Zhao X.W."/>
            <person name="Wei L."/>
        </authorList>
    </citation>
    <scope>NUCLEOTIDE SEQUENCE [LARGE SCALE GENOMIC DNA]</scope>
    <source>
        <tissue evidence="2">Nenye</tissue>
    </source>
</reference>
<sequence>MNLFRLIEVYVLGIDDEDPIGEYDLEFEKAIDIPIHDAESSKGWQNTVVCDEDYESDSYSDMEKLHDPDHAITDEDERQYEK</sequence>
<dbReference type="Proteomes" id="UP001630127">
    <property type="component" value="Unassembled WGS sequence"/>
</dbReference>
<evidence type="ECO:0000313" key="2">
    <source>
        <dbReference type="EMBL" id="KAL3529031.1"/>
    </source>
</evidence>
<proteinExistence type="predicted"/>
<keyword evidence="3" id="KW-1185">Reference proteome</keyword>
<organism evidence="2 3">
    <name type="scientific">Cinchona calisaya</name>
    <dbReference type="NCBI Taxonomy" id="153742"/>
    <lineage>
        <taxon>Eukaryota</taxon>
        <taxon>Viridiplantae</taxon>
        <taxon>Streptophyta</taxon>
        <taxon>Embryophyta</taxon>
        <taxon>Tracheophyta</taxon>
        <taxon>Spermatophyta</taxon>
        <taxon>Magnoliopsida</taxon>
        <taxon>eudicotyledons</taxon>
        <taxon>Gunneridae</taxon>
        <taxon>Pentapetalae</taxon>
        <taxon>asterids</taxon>
        <taxon>lamiids</taxon>
        <taxon>Gentianales</taxon>
        <taxon>Rubiaceae</taxon>
        <taxon>Cinchonoideae</taxon>
        <taxon>Cinchoneae</taxon>
        <taxon>Cinchona</taxon>
    </lineage>
</organism>
<name>A0ABD3ADM5_9GENT</name>
<gene>
    <name evidence="2" type="ORF">ACH5RR_008353</name>
</gene>
<comment type="caution">
    <text evidence="2">The sequence shown here is derived from an EMBL/GenBank/DDBJ whole genome shotgun (WGS) entry which is preliminary data.</text>
</comment>
<accession>A0ABD3ADM5</accession>
<feature type="compositionally biased region" description="Basic and acidic residues" evidence="1">
    <location>
        <begin position="61"/>
        <end position="82"/>
    </location>
</feature>
<dbReference type="EMBL" id="JBJUIK010000004">
    <property type="protein sequence ID" value="KAL3529031.1"/>
    <property type="molecule type" value="Genomic_DNA"/>
</dbReference>
<feature type="region of interest" description="Disordered" evidence="1">
    <location>
        <begin position="55"/>
        <end position="82"/>
    </location>
</feature>
<evidence type="ECO:0000313" key="3">
    <source>
        <dbReference type="Proteomes" id="UP001630127"/>
    </source>
</evidence>